<evidence type="ECO:0000313" key="3">
    <source>
        <dbReference type="Proteomes" id="UP000231279"/>
    </source>
</evidence>
<gene>
    <name evidence="2" type="ORF">CDL12_15604</name>
</gene>
<protein>
    <submittedName>
        <fullName evidence="2">Uncharacterized protein</fullName>
    </submittedName>
</protein>
<comment type="caution">
    <text evidence="2">The sequence shown here is derived from an EMBL/GenBank/DDBJ whole genome shotgun (WGS) entry which is preliminary data.</text>
</comment>
<evidence type="ECO:0000313" key="2">
    <source>
        <dbReference type="EMBL" id="PIN11790.1"/>
    </source>
</evidence>
<accession>A0A2G9H3B9</accession>
<dbReference type="PANTHER" id="PTHR36748">
    <property type="entry name" value="MENTAL RETARDATION GTPASE ACTIVATING PROTEIN"/>
    <property type="match status" value="1"/>
</dbReference>
<sequence>MEQSSQQDDEPDFSLKEWALKARISRRNTSSRRFSESNLKSFRENHTRSFRTSNMTISSTASSPGYTVREEIDPSTYSFTSALKALQAKTVYSWEYLSPDGLTLNSKWNDAEK</sequence>
<dbReference type="Proteomes" id="UP000231279">
    <property type="component" value="Unassembled WGS sequence"/>
</dbReference>
<dbReference type="EMBL" id="NKXS01002858">
    <property type="protein sequence ID" value="PIN11790.1"/>
    <property type="molecule type" value="Genomic_DNA"/>
</dbReference>
<dbReference type="AlphaFoldDB" id="A0A2G9H3B9"/>
<organism evidence="2 3">
    <name type="scientific">Handroanthus impetiginosus</name>
    <dbReference type="NCBI Taxonomy" id="429701"/>
    <lineage>
        <taxon>Eukaryota</taxon>
        <taxon>Viridiplantae</taxon>
        <taxon>Streptophyta</taxon>
        <taxon>Embryophyta</taxon>
        <taxon>Tracheophyta</taxon>
        <taxon>Spermatophyta</taxon>
        <taxon>Magnoliopsida</taxon>
        <taxon>eudicotyledons</taxon>
        <taxon>Gunneridae</taxon>
        <taxon>Pentapetalae</taxon>
        <taxon>asterids</taxon>
        <taxon>lamiids</taxon>
        <taxon>Lamiales</taxon>
        <taxon>Bignoniaceae</taxon>
        <taxon>Crescentiina</taxon>
        <taxon>Tabebuia alliance</taxon>
        <taxon>Handroanthus</taxon>
    </lineage>
</organism>
<feature type="region of interest" description="Disordered" evidence="1">
    <location>
        <begin position="29"/>
        <end position="67"/>
    </location>
</feature>
<proteinExistence type="predicted"/>
<dbReference type="OrthoDB" id="1910697at2759"/>
<feature type="compositionally biased region" description="Polar residues" evidence="1">
    <location>
        <begin position="50"/>
        <end position="65"/>
    </location>
</feature>
<dbReference type="PANTHER" id="PTHR36748:SF3">
    <property type="entry name" value="MENTAL RETARDATION GTPASE ACTIVATING PROTEIN"/>
    <property type="match status" value="1"/>
</dbReference>
<name>A0A2G9H3B9_9LAMI</name>
<keyword evidence="3" id="KW-1185">Reference proteome</keyword>
<reference evidence="3" key="1">
    <citation type="journal article" date="2018" name="Gigascience">
        <title>Genome assembly of the Pink Ipe (Handroanthus impetiginosus, Bignoniaceae), a highly valued, ecologically keystone Neotropical timber forest tree.</title>
        <authorList>
            <person name="Silva-Junior O.B."/>
            <person name="Grattapaglia D."/>
            <person name="Novaes E."/>
            <person name="Collevatti R.G."/>
        </authorList>
    </citation>
    <scope>NUCLEOTIDE SEQUENCE [LARGE SCALE GENOMIC DNA]</scope>
    <source>
        <strain evidence="3">cv. UFG-1</strain>
    </source>
</reference>
<evidence type="ECO:0000256" key="1">
    <source>
        <dbReference type="SAM" id="MobiDB-lite"/>
    </source>
</evidence>
<feature type="compositionally biased region" description="Polar residues" evidence="1">
    <location>
        <begin position="31"/>
        <end position="40"/>
    </location>
</feature>